<evidence type="ECO:0000256" key="2">
    <source>
        <dbReference type="ARBA" id="ARBA00022598"/>
    </source>
</evidence>
<reference evidence="9" key="1">
    <citation type="submission" date="2018-06" db="EMBL/GenBank/DDBJ databases">
        <authorList>
            <consortium name="Pathogen Informatics"/>
        </authorList>
    </citation>
    <scope>NUCLEOTIDE SEQUENCE [LARGE SCALE GENOMIC DNA]</scope>
    <source>
        <strain evidence="9">NCTC10124</strain>
    </source>
</reference>
<dbReference type="InterPro" id="IPR036621">
    <property type="entry name" value="Anticodon-bd_dom_sf"/>
</dbReference>
<dbReference type="InterPro" id="IPR004154">
    <property type="entry name" value="Anticodon-bd"/>
</dbReference>
<dbReference type="PRINTS" id="PR01043">
    <property type="entry name" value="TRNASYNTHGLY"/>
</dbReference>
<keyword evidence="3" id="KW-0547">Nucleotide-binding</keyword>
<keyword evidence="2 8" id="KW-0436">Ligase</keyword>
<dbReference type="SUPFAM" id="SSF52954">
    <property type="entry name" value="Class II aaRS ABD-related"/>
    <property type="match status" value="1"/>
</dbReference>
<dbReference type="Gene3D" id="3.30.930.10">
    <property type="entry name" value="Bira Bifunctional Protein, Domain 2"/>
    <property type="match status" value="1"/>
</dbReference>
<evidence type="ECO:0000256" key="1">
    <source>
        <dbReference type="ARBA" id="ARBA00022490"/>
    </source>
</evidence>
<keyword evidence="5" id="KW-0648">Protein biosynthesis</keyword>
<protein>
    <submittedName>
        <fullName evidence="8">Glycine--tRNA ligase</fullName>
        <ecNumber evidence="8">6.1.1.14</ecNumber>
    </submittedName>
</protein>
<gene>
    <name evidence="8" type="primary">glyQS_2</name>
    <name evidence="8" type="ORF">NCTC10124_00953</name>
</gene>
<evidence type="ECO:0000256" key="4">
    <source>
        <dbReference type="ARBA" id="ARBA00022840"/>
    </source>
</evidence>
<sequence length="166" mass="19130">MGIAHRGNFDLSTHSKFSNEKLEYLDPNTNKKLIPSVIEPSVGLDRLMLAILCEAYSEEKVSESDTRLVLKLDKKLSPYKVAILPLIKKFNPKANEIYSYLIDKNISVTFDESASIGKRYRRQDAIGTYYCLTVDEQSLEDNTVTLRDRDSMQQERINFKDILKFL</sequence>
<evidence type="ECO:0000256" key="5">
    <source>
        <dbReference type="ARBA" id="ARBA00022917"/>
    </source>
</evidence>
<dbReference type="GO" id="GO:1990742">
    <property type="term" value="C:microvesicle"/>
    <property type="evidence" value="ECO:0007669"/>
    <property type="project" value="UniProtKB-ARBA"/>
</dbReference>
<dbReference type="GO" id="GO:0004820">
    <property type="term" value="F:glycine-tRNA ligase activity"/>
    <property type="evidence" value="ECO:0007669"/>
    <property type="project" value="UniProtKB-EC"/>
</dbReference>
<feature type="domain" description="Anticodon-binding" evidence="7">
    <location>
        <begin position="80"/>
        <end position="166"/>
    </location>
</feature>
<evidence type="ECO:0000256" key="6">
    <source>
        <dbReference type="ARBA" id="ARBA00023146"/>
    </source>
</evidence>
<dbReference type="SUPFAM" id="SSF55681">
    <property type="entry name" value="Class II aaRS and biotin synthetases"/>
    <property type="match status" value="1"/>
</dbReference>
<keyword evidence="4" id="KW-0067">ATP-binding</keyword>
<keyword evidence="6" id="KW-0030">Aminoacyl-tRNA synthetase</keyword>
<evidence type="ECO:0000259" key="7">
    <source>
        <dbReference type="Pfam" id="PF03129"/>
    </source>
</evidence>
<evidence type="ECO:0000313" key="9">
    <source>
        <dbReference type="Proteomes" id="UP000259328"/>
    </source>
</evidence>
<dbReference type="GO" id="GO:0015966">
    <property type="term" value="P:diadenosine tetraphosphate biosynthetic process"/>
    <property type="evidence" value="ECO:0007669"/>
    <property type="project" value="UniProtKB-ARBA"/>
</dbReference>
<dbReference type="InterPro" id="IPR027031">
    <property type="entry name" value="Gly-tRNA_synthase/POLG2"/>
</dbReference>
<evidence type="ECO:0000256" key="3">
    <source>
        <dbReference type="ARBA" id="ARBA00022741"/>
    </source>
</evidence>
<dbReference type="Gene3D" id="3.40.50.800">
    <property type="entry name" value="Anticodon-binding domain"/>
    <property type="match status" value="1"/>
</dbReference>
<dbReference type="InterPro" id="IPR045864">
    <property type="entry name" value="aa-tRNA-synth_II/BPL/LPL"/>
</dbReference>
<dbReference type="GO" id="GO:0006426">
    <property type="term" value="P:glycyl-tRNA aminoacylation"/>
    <property type="evidence" value="ECO:0007669"/>
    <property type="project" value="TreeGrafter"/>
</dbReference>
<dbReference type="FunFam" id="3.40.50.800:FF:000002">
    <property type="entry name" value="Glycine--tRNA ligase"/>
    <property type="match status" value="1"/>
</dbReference>
<name>A0A3B0P8C5_MYCSY</name>
<dbReference type="GO" id="GO:0005829">
    <property type="term" value="C:cytosol"/>
    <property type="evidence" value="ECO:0007669"/>
    <property type="project" value="UniProtKB-ARBA"/>
</dbReference>
<proteinExistence type="predicted"/>
<accession>A0A3B0P8C5</accession>
<dbReference type="EMBL" id="LS991953">
    <property type="protein sequence ID" value="SYV93222.1"/>
    <property type="molecule type" value="Genomic_DNA"/>
</dbReference>
<dbReference type="Proteomes" id="UP000259328">
    <property type="component" value="Chromosome"/>
</dbReference>
<keyword evidence="1" id="KW-0963">Cytoplasm</keyword>
<dbReference type="GO" id="GO:0005524">
    <property type="term" value="F:ATP binding"/>
    <property type="evidence" value="ECO:0007669"/>
    <property type="project" value="UniProtKB-KW"/>
</dbReference>
<dbReference type="EC" id="6.1.1.14" evidence="8"/>
<dbReference type="PANTHER" id="PTHR10745:SF8">
    <property type="entry name" value="DNA POLYMERASE SUBUNIT GAMMA-2, MITOCHONDRIAL"/>
    <property type="match status" value="1"/>
</dbReference>
<dbReference type="PANTHER" id="PTHR10745">
    <property type="entry name" value="GLYCYL-TRNA SYNTHETASE/DNA POLYMERASE SUBUNIT GAMMA-2"/>
    <property type="match status" value="1"/>
</dbReference>
<dbReference type="GO" id="GO:0004081">
    <property type="term" value="F:bis(5'-nucleosyl)-tetraphosphatase (asymmetrical) activity"/>
    <property type="evidence" value="ECO:0007669"/>
    <property type="project" value="UniProtKB-ARBA"/>
</dbReference>
<dbReference type="Pfam" id="PF03129">
    <property type="entry name" value="HGTP_anticodon"/>
    <property type="match status" value="1"/>
</dbReference>
<dbReference type="GO" id="GO:0070062">
    <property type="term" value="C:extracellular exosome"/>
    <property type="evidence" value="ECO:0007669"/>
    <property type="project" value="UniProtKB-ARBA"/>
</dbReference>
<dbReference type="AlphaFoldDB" id="A0A3B0P8C5"/>
<organism evidence="8 9">
    <name type="scientific">Mycoplasmopsis synoviae</name>
    <name type="common">Mycoplasma synoviae</name>
    <dbReference type="NCBI Taxonomy" id="2109"/>
    <lineage>
        <taxon>Bacteria</taxon>
        <taxon>Bacillati</taxon>
        <taxon>Mycoplasmatota</taxon>
        <taxon>Mycoplasmoidales</taxon>
        <taxon>Metamycoplasmataceae</taxon>
        <taxon>Mycoplasmopsis</taxon>
    </lineage>
</organism>
<evidence type="ECO:0000313" key="8">
    <source>
        <dbReference type="EMBL" id="SYV93222.1"/>
    </source>
</evidence>